<keyword evidence="6" id="KW-0325">Glycoprotein</keyword>
<name>A0A177B1I7_9BILA</name>
<dbReference type="AlphaFoldDB" id="A0A177B1I7"/>
<dbReference type="PROSITE" id="PS00149">
    <property type="entry name" value="SULFATASE_2"/>
    <property type="match status" value="1"/>
</dbReference>
<dbReference type="CDD" id="cd16029">
    <property type="entry name" value="4-S"/>
    <property type="match status" value="1"/>
</dbReference>
<evidence type="ECO:0000256" key="3">
    <source>
        <dbReference type="ARBA" id="ARBA00022723"/>
    </source>
</evidence>
<dbReference type="InterPro" id="IPR024607">
    <property type="entry name" value="Sulfatase_CS"/>
</dbReference>
<gene>
    <name evidence="9" type="ORF">A3Q56_04112</name>
</gene>
<dbReference type="SUPFAM" id="SSF53649">
    <property type="entry name" value="Alkaline phosphatase-like"/>
    <property type="match status" value="1"/>
</dbReference>
<dbReference type="Proteomes" id="UP000078046">
    <property type="component" value="Unassembled WGS sequence"/>
</dbReference>
<evidence type="ECO:0000259" key="8">
    <source>
        <dbReference type="Pfam" id="PF00884"/>
    </source>
</evidence>
<keyword evidence="7" id="KW-0812">Transmembrane</keyword>
<sequence length="325" mass="37322">MKIRIYFVVSLILAILGIVGIIIYYSIPNEKPHIFVILADDMGYNDIGYNNHKVITPHLDRLASQSIMFQNNYVQAMCTPSRFALMSGIYPFKAGMSHTVENALKPHCAPLNYKFVPEYLKTKGYKTHHIGKWHLGFCHKNCTAIKRGFDESYGFYNGYCGYYNHINVKNGYDFNFNNKIDRSANGTHLMELFDEYTKRTIQNHKPSLPLFMYFAYPTPHTPIESESKFYNMYNESKMSEHRKHYLALMTSMDHSVGNLVSSLKAKGMYHNSIIIFISDNGGEIFGPASNYPYRGSKLSLYEGGVRSTAFVHSPLYGKKQKYVYG</sequence>
<feature type="transmembrane region" description="Helical" evidence="7">
    <location>
        <begin position="5"/>
        <end position="27"/>
    </location>
</feature>
<organism evidence="9 10">
    <name type="scientific">Intoshia linei</name>
    <dbReference type="NCBI Taxonomy" id="1819745"/>
    <lineage>
        <taxon>Eukaryota</taxon>
        <taxon>Metazoa</taxon>
        <taxon>Spiralia</taxon>
        <taxon>Lophotrochozoa</taxon>
        <taxon>Mesozoa</taxon>
        <taxon>Orthonectida</taxon>
        <taxon>Rhopaluridae</taxon>
        <taxon>Intoshia</taxon>
    </lineage>
</organism>
<keyword evidence="10" id="KW-1185">Reference proteome</keyword>
<dbReference type="Pfam" id="PF00884">
    <property type="entry name" value="Sulfatase"/>
    <property type="match status" value="1"/>
</dbReference>
<evidence type="ECO:0000256" key="5">
    <source>
        <dbReference type="ARBA" id="ARBA00022837"/>
    </source>
</evidence>
<evidence type="ECO:0000313" key="10">
    <source>
        <dbReference type="Proteomes" id="UP000078046"/>
    </source>
</evidence>
<proteinExistence type="inferred from homology"/>
<evidence type="ECO:0000313" key="9">
    <source>
        <dbReference type="EMBL" id="OAF67970.1"/>
    </source>
</evidence>
<dbReference type="PANTHER" id="PTHR10342">
    <property type="entry name" value="ARYLSULFATASE"/>
    <property type="match status" value="1"/>
</dbReference>
<comment type="cofactor">
    <cofactor evidence="1">
        <name>Ca(2+)</name>
        <dbReference type="ChEBI" id="CHEBI:29108"/>
    </cofactor>
</comment>
<evidence type="ECO:0000256" key="6">
    <source>
        <dbReference type="ARBA" id="ARBA00023180"/>
    </source>
</evidence>
<dbReference type="OrthoDB" id="103349at2759"/>
<dbReference type="Gene3D" id="3.40.720.10">
    <property type="entry name" value="Alkaline Phosphatase, subunit A"/>
    <property type="match status" value="1"/>
</dbReference>
<dbReference type="GO" id="GO:0046872">
    <property type="term" value="F:metal ion binding"/>
    <property type="evidence" value="ECO:0007669"/>
    <property type="project" value="UniProtKB-KW"/>
</dbReference>
<keyword evidence="3" id="KW-0479">Metal-binding</keyword>
<dbReference type="PANTHER" id="PTHR10342:SF274">
    <property type="entry name" value="ARYLSULFATASE B"/>
    <property type="match status" value="1"/>
</dbReference>
<comment type="similarity">
    <text evidence="2">Belongs to the sulfatase family.</text>
</comment>
<reference evidence="9 10" key="1">
    <citation type="submission" date="2016-04" db="EMBL/GenBank/DDBJ databases">
        <title>The genome of Intoshia linei affirms orthonectids as highly simplified spiralians.</title>
        <authorList>
            <person name="Mikhailov K.V."/>
            <person name="Slusarev G.S."/>
            <person name="Nikitin M.A."/>
            <person name="Logacheva M.D."/>
            <person name="Penin A."/>
            <person name="Aleoshin V."/>
            <person name="Panchin Y.V."/>
        </authorList>
    </citation>
    <scope>NUCLEOTIDE SEQUENCE [LARGE SCALE GENOMIC DNA]</scope>
    <source>
        <strain evidence="9">Intl2013</strain>
        <tissue evidence="9">Whole animal</tissue>
    </source>
</reference>
<evidence type="ECO:0000256" key="4">
    <source>
        <dbReference type="ARBA" id="ARBA00022801"/>
    </source>
</evidence>
<dbReference type="InterPro" id="IPR000917">
    <property type="entry name" value="Sulfatase_N"/>
</dbReference>
<dbReference type="EMBL" id="LWCA01000537">
    <property type="protein sequence ID" value="OAF67970.1"/>
    <property type="molecule type" value="Genomic_DNA"/>
</dbReference>
<dbReference type="InterPro" id="IPR017850">
    <property type="entry name" value="Alkaline_phosphatase_core_sf"/>
</dbReference>
<feature type="domain" description="Sulfatase N-terminal" evidence="8">
    <location>
        <begin position="32"/>
        <end position="319"/>
    </location>
</feature>
<accession>A0A177B1I7</accession>
<comment type="caution">
    <text evidence="9">The sequence shown here is derived from an EMBL/GenBank/DDBJ whole genome shotgun (WGS) entry which is preliminary data.</text>
</comment>
<dbReference type="GO" id="GO:0008484">
    <property type="term" value="F:sulfuric ester hydrolase activity"/>
    <property type="evidence" value="ECO:0007669"/>
    <property type="project" value="InterPro"/>
</dbReference>
<keyword evidence="5" id="KW-0106">Calcium</keyword>
<keyword evidence="7" id="KW-1133">Transmembrane helix</keyword>
<evidence type="ECO:0000256" key="7">
    <source>
        <dbReference type="SAM" id="Phobius"/>
    </source>
</evidence>
<dbReference type="InterPro" id="IPR047115">
    <property type="entry name" value="ARSB"/>
</dbReference>
<keyword evidence="4 9" id="KW-0378">Hydrolase</keyword>
<evidence type="ECO:0000256" key="2">
    <source>
        <dbReference type="ARBA" id="ARBA00008779"/>
    </source>
</evidence>
<protein>
    <submittedName>
        <fullName evidence="9">N-sulfoglucosamine sulfohydrolase</fullName>
    </submittedName>
</protein>
<keyword evidence="7" id="KW-0472">Membrane</keyword>
<evidence type="ECO:0000256" key="1">
    <source>
        <dbReference type="ARBA" id="ARBA00001913"/>
    </source>
</evidence>